<dbReference type="Pfam" id="PF00651">
    <property type="entry name" value="BTB"/>
    <property type="match status" value="1"/>
</dbReference>
<evidence type="ECO:0000313" key="3">
    <source>
        <dbReference type="Proteomes" id="UP000030671"/>
    </source>
</evidence>
<gene>
    <name evidence="2" type="ORF">HETIRDRAFT_46835</name>
</gene>
<dbReference type="SUPFAM" id="SSF54695">
    <property type="entry name" value="POZ domain"/>
    <property type="match status" value="1"/>
</dbReference>
<dbReference type="OrthoDB" id="3220652at2759"/>
<dbReference type="KEGG" id="hir:HETIRDRAFT_46835"/>
<dbReference type="HOGENOM" id="CLU_033082_1_2_1"/>
<keyword evidence="3" id="KW-1185">Reference proteome</keyword>
<proteinExistence type="predicted"/>
<organism evidence="2 3">
    <name type="scientific">Heterobasidion irregulare (strain TC 32-1)</name>
    <dbReference type="NCBI Taxonomy" id="747525"/>
    <lineage>
        <taxon>Eukaryota</taxon>
        <taxon>Fungi</taxon>
        <taxon>Dikarya</taxon>
        <taxon>Basidiomycota</taxon>
        <taxon>Agaricomycotina</taxon>
        <taxon>Agaricomycetes</taxon>
        <taxon>Russulales</taxon>
        <taxon>Bondarzewiaceae</taxon>
        <taxon>Heterobasidion</taxon>
        <taxon>Heterobasidion annosum species complex</taxon>
    </lineage>
</organism>
<dbReference type="eggNOG" id="ENOG502SM1F">
    <property type="taxonomic scope" value="Eukaryota"/>
</dbReference>
<dbReference type="PROSITE" id="PS50097">
    <property type="entry name" value="BTB"/>
    <property type="match status" value="1"/>
</dbReference>
<protein>
    <recommendedName>
        <fullName evidence="1">BTB domain-containing protein</fullName>
    </recommendedName>
</protein>
<dbReference type="InterPro" id="IPR000210">
    <property type="entry name" value="BTB/POZ_dom"/>
</dbReference>
<dbReference type="Proteomes" id="UP000030671">
    <property type="component" value="Unassembled WGS sequence"/>
</dbReference>
<sequence>MTYPVASSTPANKPTSSHGAELDVQHQLCQDFWFPDGNIIVLAGACVFKIHRGQLERHSDVFKDMFSMPQPKMQSQIYGLPFIELYDSASDVYYLLKALYDGLYLKKPMPREFPFLAGVLRLSTKYLLESLRDICIAYLQRDFPLTLEEWDKREKTVTDPNGRYSPRDSVPNPILVINLARELSLHTILPAAFYDLARYGTSKTALGTVPYQPVFPPAAAVPPSSTVLASDATPTPPPTIRSNVFLSHEDLVTTFRGREAAQRSIAAFVSKELAERPLCASCAHKDDEDGRQCHESFYFITLNTLRSVGGIASGRDADPLFTLLQTIDMLHRTDFSDGERLCGLRLCCFCKLDFASAVNRARAELWKEIPAWFDLEDFEKLQKGESQSKEGWCLV</sequence>
<evidence type="ECO:0000259" key="1">
    <source>
        <dbReference type="PROSITE" id="PS50097"/>
    </source>
</evidence>
<dbReference type="GeneID" id="20677228"/>
<dbReference type="RefSeq" id="XP_009543189.1">
    <property type="nucleotide sequence ID" value="XM_009544894.1"/>
</dbReference>
<evidence type="ECO:0000313" key="2">
    <source>
        <dbReference type="EMBL" id="ETW83779.1"/>
    </source>
</evidence>
<dbReference type="InParanoid" id="W4KDH1"/>
<dbReference type="STRING" id="747525.W4KDH1"/>
<name>W4KDH1_HETIT</name>
<reference evidence="2 3" key="1">
    <citation type="journal article" date="2012" name="New Phytol.">
        <title>Insight into trade-off between wood decay and parasitism from the genome of a fungal forest pathogen.</title>
        <authorList>
            <person name="Olson A."/>
            <person name="Aerts A."/>
            <person name="Asiegbu F."/>
            <person name="Belbahri L."/>
            <person name="Bouzid O."/>
            <person name="Broberg A."/>
            <person name="Canback B."/>
            <person name="Coutinho P.M."/>
            <person name="Cullen D."/>
            <person name="Dalman K."/>
            <person name="Deflorio G."/>
            <person name="van Diepen L.T."/>
            <person name="Dunand C."/>
            <person name="Duplessis S."/>
            <person name="Durling M."/>
            <person name="Gonthier P."/>
            <person name="Grimwood J."/>
            <person name="Fossdal C.G."/>
            <person name="Hansson D."/>
            <person name="Henrissat B."/>
            <person name="Hietala A."/>
            <person name="Himmelstrand K."/>
            <person name="Hoffmeister D."/>
            <person name="Hogberg N."/>
            <person name="James T.Y."/>
            <person name="Karlsson M."/>
            <person name="Kohler A."/>
            <person name="Kues U."/>
            <person name="Lee Y.H."/>
            <person name="Lin Y.C."/>
            <person name="Lind M."/>
            <person name="Lindquist E."/>
            <person name="Lombard V."/>
            <person name="Lucas S."/>
            <person name="Lunden K."/>
            <person name="Morin E."/>
            <person name="Murat C."/>
            <person name="Park J."/>
            <person name="Raffaello T."/>
            <person name="Rouze P."/>
            <person name="Salamov A."/>
            <person name="Schmutz J."/>
            <person name="Solheim H."/>
            <person name="Stahlberg J."/>
            <person name="Velez H."/>
            <person name="de Vries R.P."/>
            <person name="Wiebenga A."/>
            <person name="Woodward S."/>
            <person name="Yakovlev I."/>
            <person name="Garbelotto M."/>
            <person name="Martin F."/>
            <person name="Grigoriev I.V."/>
            <person name="Stenlid J."/>
        </authorList>
    </citation>
    <scope>NUCLEOTIDE SEQUENCE [LARGE SCALE GENOMIC DNA]</scope>
    <source>
        <strain evidence="2 3">TC 32-1</strain>
    </source>
</reference>
<dbReference type="InterPro" id="IPR011333">
    <property type="entry name" value="SKP1/BTB/POZ_sf"/>
</dbReference>
<feature type="domain" description="BTB" evidence="1">
    <location>
        <begin position="37"/>
        <end position="102"/>
    </location>
</feature>
<dbReference type="Gene3D" id="3.30.710.10">
    <property type="entry name" value="Potassium Channel Kv1.1, Chain A"/>
    <property type="match status" value="1"/>
</dbReference>
<accession>W4KDH1</accession>
<dbReference type="AlphaFoldDB" id="W4KDH1"/>
<dbReference type="EMBL" id="KI925456">
    <property type="protein sequence ID" value="ETW83779.1"/>
    <property type="molecule type" value="Genomic_DNA"/>
</dbReference>